<evidence type="ECO:0000313" key="6">
    <source>
        <dbReference type="EMBL" id="SPF35107.1"/>
    </source>
</evidence>
<comment type="subunit">
    <text evidence="3">The glycine cleavage system is composed of four proteins: P, T, L and H.</text>
</comment>
<evidence type="ECO:0000259" key="5">
    <source>
        <dbReference type="PROSITE" id="PS50968"/>
    </source>
</evidence>
<comment type="function">
    <text evidence="3">The glycine cleavage system catalyzes the degradation of glycine. The H protein shuttles the methylamine group of glycine from the P protein to the T protein.</text>
</comment>
<dbReference type="InterPro" id="IPR011053">
    <property type="entry name" value="Single_hybrid_motif"/>
</dbReference>
<accession>A0A2U3K6C1</accession>
<dbReference type="InterPro" id="IPR003016">
    <property type="entry name" value="2-oxoA_DH_lipoyl-BS"/>
</dbReference>
<dbReference type="NCBIfam" id="TIGR00527">
    <property type="entry name" value="gcvH"/>
    <property type="match status" value="1"/>
</dbReference>
<dbReference type="InterPro" id="IPR002930">
    <property type="entry name" value="GCV_H"/>
</dbReference>
<comment type="similarity">
    <text evidence="1 3">Belongs to the GcvH family.</text>
</comment>
<evidence type="ECO:0000256" key="2">
    <source>
        <dbReference type="ARBA" id="ARBA00022823"/>
    </source>
</evidence>
<feature type="modified residue" description="N6-lipoyllysine" evidence="3 4">
    <location>
        <position position="63"/>
    </location>
</feature>
<sequence length="129" mass="13791">MPYPTDFKYTKEHEWIKSDGKTATIGITDYAQGSLGDIVFVDLPKPGVEITAGKTFGSVESVKAVSDLYAPASGTVTEVNGELATAPEKINKDAHGSWMVKLTLKNPGELNSLLSAADYEKFVAEEGGH</sequence>
<organism evidence="6 7">
    <name type="scientific">Candidatus Sulfotelmatobacter kueseliae</name>
    <dbReference type="NCBI Taxonomy" id="2042962"/>
    <lineage>
        <taxon>Bacteria</taxon>
        <taxon>Pseudomonadati</taxon>
        <taxon>Acidobacteriota</taxon>
        <taxon>Terriglobia</taxon>
        <taxon>Terriglobales</taxon>
        <taxon>Candidatus Korobacteraceae</taxon>
        <taxon>Candidatus Sulfotelmatobacter</taxon>
    </lineage>
</organism>
<protein>
    <recommendedName>
        <fullName evidence="3">Glycine cleavage system H protein</fullName>
    </recommendedName>
</protein>
<dbReference type="GO" id="GO:0005960">
    <property type="term" value="C:glycine cleavage complex"/>
    <property type="evidence" value="ECO:0007669"/>
    <property type="project" value="InterPro"/>
</dbReference>
<gene>
    <name evidence="3 6" type="primary">gcvH</name>
    <name evidence="6" type="ORF">SBA1_1390011</name>
</gene>
<dbReference type="OrthoDB" id="9796712at2"/>
<dbReference type="PANTHER" id="PTHR11715:SF3">
    <property type="entry name" value="GLYCINE CLEAVAGE SYSTEM H PROTEIN-RELATED"/>
    <property type="match status" value="1"/>
</dbReference>
<evidence type="ECO:0000256" key="1">
    <source>
        <dbReference type="ARBA" id="ARBA00009249"/>
    </source>
</evidence>
<dbReference type="InterPro" id="IPR017453">
    <property type="entry name" value="GCV_H_sub"/>
</dbReference>
<dbReference type="PANTHER" id="PTHR11715">
    <property type="entry name" value="GLYCINE CLEAVAGE SYSTEM H PROTEIN"/>
    <property type="match status" value="1"/>
</dbReference>
<dbReference type="NCBIfam" id="NF002270">
    <property type="entry name" value="PRK01202.1"/>
    <property type="match status" value="1"/>
</dbReference>
<name>A0A2U3K6C1_9BACT</name>
<keyword evidence="2 3" id="KW-0450">Lipoyl</keyword>
<feature type="domain" description="Lipoyl-binding" evidence="5">
    <location>
        <begin position="22"/>
        <end position="103"/>
    </location>
</feature>
<dbReference type="InterPro" id="IPR033753">
    <property type="entry name" value="GCV_H/Fam206"/>
</dbReference>
<dbReference type="Gene3D" id="2.40.50.100">
    <property type="match status" value="1"/>
</dbReference>
<dbReference type="EMBL" id="OMOD01000045">
    <property type="protein sequence ID" value="SPF35107.1"/>
    <property type="molecule type" value="Genomic_DNA"/>
</dbReference>
<dbReference type="Pfam" id="PF01597">
    <property type="entry name" value="GCV_H"/>
    <property type="match status" value="1"/>
</dbReference>
<evidence type="ECO:0000313" key="7">
    <source>
        <dbReference type="Proteomes" id="UP000238701"/>
    </source>
</evidence>
<dbReference type="AlphaFoldDB" id="A0A2U3K6C1"/>
<dbReference type="CDD" id="cd06848">
    <property type="entry name" value="GCS_H"/>
    <property type="match status" value="1"/>
</dbReference>
<evidence type="ECO:0000256" key="3">
    <source>
        <dbReference type="HAMAP-Rule" id="MF_00272"/>
    </source>
</evidence>
<evidence type="ECO:0000256" key="4">
    <source>
        <dbReference type="PIRSR" id="PIRSR617453-50"/>
    </source>
</evidence>
<dbReference type="HAMAP" id="MF_00272">
    <property type="entry name" value="GcvH"/>
    <property type="match status" value="1"/>
</dbReference>
<proteinExistence type="inferred from homology"/>
<dbReference type="GO" id="GO:0019464">
    <property type="term" value="P:glycine decarboxylation via glycine cleavage system"/>
    <property type="evidence" value="ECO:0007669"/>
    <property type="project" value="UniProtKB-UniRule"/>
</dbReference>
<comment type="cofactor">
    <cofactor evidence="3">
        <name>(R)-lipoate</name>
        <dbReference type="ChEBI" id="CHEBI:83088"/>
    </cofactor>
    <text evidence="3">Binds 1 lipoyl cofactor covalently.</text>
</comment>
<reference evidence="7" key="1">
    <citation type="submission" date="2018-02" db="EMBL/GenBank/DDBJ databases">
        <authorList>
            <person name="Hausmann B."/>
        </authorList>
    </citation>
    <scope>NUCLEOTIDE SEQUENCE [LARGE SCALE GENOMIC DNA]</scope>
    <source>
        <strain evidence="7">Peat soil MAG SbA1</strain>
    </source>
</reference>
<dbReference type="GO" id="GO:0005829">
    <property type="term" value="C:cytosol"/>
    <property type="evidence" value="ECO:0007669"/>
    <property type="project" value="TreeGrafter"/>
</dbReference>
<dbReference type="PROSITE" id="PS50968">
    <property type="entry name" value="BIOTINYL_LIPOYL"/>
    <property type="match status" value="1"/>
</dbReference>
<dbReference type="GO" id="GO:0009249">
    <property type="term" value="P:protein lipoylation"/>
    <property type="evidence" value="ECO:0007669"/>
    <property type="project" value="TreeGrafter"/>
</dbReference>
<dbReference type="PROSITE" id="PS00189">
    <property type="entry name" value="LIPOYL"/>
    <property type="match status" value="1"/>
</dbReference>
<dbReference type="InterPro" id="IPR000089">
    <property type="entry name" value="Biotin_lipoyl"/>
</dbReference>
<dbReference type="SUPFAM" id="SSF51230">
    <property type="entry name" value="Single hybrid motif"/>
    <property type="match status" value="1"/>
</dbReference>
<dbReference type="Proteomes" id="UP000238701">
    <property type="component" value="Unassembled WGS sequence"/>
</dbReference>